<keyword evidence="3" id="KW-1185">Reference proteome</keyword>
<sequence>MSRTPERERDLTCPIPRSRTPEMERDLTRTIHKVSMRPTSTQENRQPKTQRTYAEVCRMDKERTLYRDRNVQSR</sequence>
<reference evidence="2" key="2">
    <citation type="submission" date="2020-11" db="EMBL/GenBank/DDBJ databases">
        <authorList>
            <person name="McCartney M.A."/>
            <person name="Auch B."/>
            <person name="Kono T."/>
            <person name="Mallez S."/>
            <person name="Becker A."/>
            <person name="Gohl D.M."/>
            <person name="Silverstein K.A.T."/>
            <person name="Koren S."/>
            <person name="Bechman K.B."/>
            <person name="Herman A."/>
            <person name="Abrahante J.E."/>
            <person name="Garbe J."/>
        </authorList>
    </citation>
    <scope>NUCLEOTIDE SEQUENCE</scope>
    <source>
        <strain evidence="2">Duluth1</strain>
        <tissue evidence="2">Whole animal</tissue>
    </source>
</reference>
<feature type="region of interest" description="Disordered" evidence="1">
    <location>
        <begin position="1"/>
        <end position="23"/>
    </location>
</feature>
<evidence type="ECO:0000313" key="2">
    <source>
        <dbReference type="EMBL" id="KAH3849485.1"/>
    </source>
</evidence>
<organism evidence="2 3">
    <name type="scientific">Dreissena polymorpha</name>
    <name type="common">Zebra mussel</name>
    <name type="synonym">Mytilus polymorpha</name>
    <dbReference type="NCBI Taxonomy" id="45954"/>
    <lineage>
        <taxon>Eukaryota</taxon>
        <taxon>Metazoa</taxon>
        <taxon>Spiralia</taxon>
        <taxon>Lophotrochozoa</taxon>
        <taxon>Mollusca</taxon>
        <taxon>Bivalvia</taxon>
        <taxon>Autobranchia</taxon>
        <taxon>Heteroconchia</taxon>
        <taxon>Euheterodonta</taxon>
        <taxon>Imparidentia</taxon>
        <taxon>Neoheterodontei</taxon>
        <taxon>Myida</taxon>
        <taxon>Dreissenoidea</taxon>
        <taxon>Dreissenidae</taxon>
        <taxon>Dreissena</taxon>
    </lineage>
</organism>
<accession>A0A9D4L0B6</accession>
<proteinExistence type="predicted"/>
<dbReference type="AlphaFoldDB" id="A0A9D4L0B6"/>
<protein>
    <submittedName>
        <fullName evidence="2">Uncharacterized protein</fullName>
    </submittedName>
</protein>
<reference evidence="2" key="1">
    <citation type="journal article" date="2019" name="bioRxiv">
        <title>The Genome of the Zebra Mussel, Dreissena polymorpha: A Resource for Invasive Species Research.</title>
        <authorList>
            <person name="McCartney M.A."/>
            <person name="Auch B."/>
            <person name="Kono T."/>
            <person name="Mallez S."/>
            <person name="Zhang Y."/>
            <person name="Obille A."/>
            <person name="Becker A."/>
            <person name="Abrahante J.E."/>
            <person name="Garbe J."/>
            <person name="Badalamenti J.P."/>
            <person name="Herman A."/>
            <person name="Mangelson H."/>
            <person name="Liachko I."/>
            <person name="Sullivan S."/>
            <person name="Sone E.D."/>
            <person name="Koren S."/>
            <person name="Silverstein K.A.T."/>
            <person name="Beckman K.B."/>
            <person name="Gohl D.M."/>
        </authorList>
    </citation>
    <scope>NUCLEOTIDE SEQUENCE</scope>
    <source>
        <strain evidence="2">Duluth1</strain>
        <tissue evidence="2">Whole animal</tissue>
    </source>
</reference>
<gene>
    <name evidence="2" type="ORF">DPMN_091888</name>
</gene>
<name>A0A9D4L0B6_DREPO</name>
<evidence type="ECO:0000256" key="1">
    <source>
        <dbReference type="SAM" id="MobiDB-lite"/>
    </source>
</evidence>
<feature type="region of interest" description="Disordered" evidence="1">
    <location>
        <begin position="33"/>
        <end position="52"/>
    </location>
</feature>
<dbReference type="Proteomes" id="UP000828390">
    <property type="component" value="Unassembled WGS sequence"/>
</dbReference>
<comment type="caution">
    <text evidence="2">The sequence shown here is derived from an EMBL/GenBank/DDBJ whole genome shotgun (WGS) entry which is preliminary data.</text>
</comment>
<dbReference type="EMBL" id="JAIWYP010000003">
    <property type="protein sequence ID" value="KAH3849485.1"/>
    <property type="molecule type" value="Genomic_DNA"/>
</dbReference>
<evidence type="ECO:0000313" key="3">
    <source>
        <dbReference type="Proteomes" id="UP000828390"/>
    </source>
</evidence>
<feature type="compositionally biased region" description="Basic and acidic residues" evidence="1">
    <location>
        <begin position="1"/>
        <end position="11"/>
    </location>
</feature>
<feature type="compositionally biased region" description="Polar residues" evidence="1">
    <location>
        <begin position="37"/>
        <end position="52"/>
    </location>
</feature>